<dbReference type="Gene3D" id="2.60.40.10">
    <property type="entry name" value="Immunoglobulins"/>
    <property type="match status" value="1"/>
</dbReference>
<dbReference type="InterPro" id="IPR013098">
    <property type="entry name" value="Ig_I-set"/>
</dbReference>
<reference evidence="2 3" key="1">
    <citation type="submission" date="2022-12" db="EMBL/GenBank/DDBJ databases">
        <title>Chromosome-level genome assembly of true bugs.</title>
        <authorList>
            <person name="Ma L."/>
            <person name="Li H."/>
        </authorList>
    </citation>
    <scope>NUCLEOTIDE SEQUENCE [LARGE SCALE GENOMIC DNA]</scope>
    <source>
        <strain evidence="2">Lab_2022b</strain>
    </source>
</reference>
<evidence type="ECO:0000259" key="1">
    <source>
        <dbReference type="Pfam" id="PF07679"/>
    </source>
</evidence>
<comment type="caution">
    <text evidence="2">The sequence shown here is derived from an EMBL/GenBank/DDBJ whole genome shotgun (WGS) entry which is preliminary data.</text>
</comment>
<proteinExistence type="predicted"/>
<dbReference type="Proteomes" id="UP001461498">
    <property type="component" value="Unassembled WGS sequence"/>
</dbReference>
<dbReference type="AlphaFoldDB" id="A0AAW1DNC1"/>
<dbReference type="Pfam" id="PF07679">
    <property type="entry name" value="I-set"/>
    <property type="match status" value="1"/>
</dbReference>
<dbReference type="InterPro" id="IPR036179">
    <property type="entry name" value="Ig-like_dom_sf"/>
</dbReference>
<dbReference type="InterPro" id="IPR013783">
    <property type="entry name" value="Ig-like_fold"/>
</dbReference>
<sequence>MVVTNEKYETKIIVRSLFETKMMLRVYNLEKADVGTYRCVAKNSLGEVERSIRLYGE</sequence>
<evidence type="ECO:0000313" key="2">
    <source>
        <dbReference type="EMBL" id="KAK9509979.1"/>
    </source>
</evidence>
<protein>
    <recommendedName>
        <fullName evidence="1">Immunoglobulin I-set domain-containing protein</fullName>
    </recommendedName>
</protein>
<dbReference type="EMBL" id="JAPXFL010000002">
    <property type="protein sequence ID" value="KAK9509979.1"/>
    <property type="molecule type" value="Genomic_DNA"/>
</dbReference>
<keyword evidence="3" id="KW-1185">Reference proteome</keyword>
<gene>
    <name evidence="2" type="ORF">O3M35_004858</name>
</gene>
<feature type="domain" description="Immunoglobulin I-set" evidence="1">
    <location>
        <begin position="20"/>
        <end position="54"/>
    </location>
</feature>
<evidence type="ECO:0000313" key="3">
    <source>
        <dbReference type="Proteomes" id="UP001461498"/>
    </source>
</evidence>
<dbReference type="SUPFAM" id="SSF48726">
    <property type="entry name" value="Immunoglobulin"/>
    <property type="match status" value="1"/>
</dbReference>
<accession>A0AAW1DNC1</accession>
<name>A0AAW1DNC1_9HEMI</name>
<organism evidence="2 3">
    <name type="scientific">Rhynocoris fuscipes</name>
    <dbReference type="NCBI Taxonomy" id="488301"/>
    <lineage>
        <taxon>Eukaryota</taxon>
        <taxon>Metazoa</taxon>
        <taxon>Ecdysozoa</taxon>
        <taxon>Arthropoda</taxon>
        <taxon>Hexapoda</taxon>
        <taxon>Insecta</taxon>
        <taxon>Pterygota</taxon>
        <taxon>Neoptera</taxon>
        <taxon>Paraneoptera</taxon>
        <taxon>Hemiptera</taxon>
        <taxon>Heteroptera</taxon>
        <taxon>Panheteroptera</taxon>
        <taxon>Cimicomorpha</taxon>
        <taxon>Reduviidae</taxon>
        <taxon>Harpactorinae</taxon>
        <taxon>Harpactorini</taxon>
        <taxon>Rhynocoris</taxon>
    </lineage>
</organism>